<evidence type="ECO:0000256" key="3">
    <source>
        <dbReference type="PROSITE-ProRule" id="PRU00023"/>
    </source>
</evidence>
<dbReference type="PANTHER" id="PTHR24189:SF50">
    <property type="entry name" value="ANKYRIN REPEAT AND SOCS BOX PROTEIN 2"/>
    <property type="match status" value="1"/>
</dbReference>
<dbReference type="SUPFAM" id="SSF48403">
    <property type="entry name" value="Ankyrin repeat"/>
    <property type="match status" value="1"/>
</dbReference>
<reference evidence="4" key="1">
    <citation type="journal article" date="2021" name="PeerJ">
        <title>Extensive microbial diversity within the chicken gut microbiome revealed by metagenomics and culture.</title>
        <authorList>
            <person name="Gilroy R."/>
            <person name="Ravi A."/>
            <person name="Getino M."/>
            <person name="Pursley I."/>
            <person name="Horton D.L."/>
            <person name="Alikhan N.F."/>
            <person name="Baker D."/>
            <person name="Gharbi K."/>
            <person name="Hall N."/>
            <person name="Watson M."/>
            <person name="Adriaenssens E.M."/>
            <person name="Foster-Nyarko E."/>
            <person name="Jarju S."/>
            <person name="Secka A."/>
            <person name="Antonio M."/>
            <person name="Oren A."/>
            <person name="Chaudhuri R.R."/>
            <person name="La Ragione R."/>
            <person name="Hildebrand F."/>
            <person name="Pallen M.J."/>
        </authorList>
    </citation>
    <scope>NUCLEOTIDE SEQUENCE</scope>
    <source>
        <strain evidence="4">CHK192-9172</strain>
    </source>
</reference>
<keyword evidence="1" id="KW-0677">Repeat</keyword>
<accession>A0A9D2D4M6</accession>
<dbReference type="InterPro" id="IPR050745">
    <property type="entry name" value="Multifunctional_regulatory"/>
</dbReference>
<evidence type="ECO:0000313" key="4">
    <source>
        <dbReference type="EMBL" id="HIZ08450.1"/>
    </source>
</evidence>
<dbReference type="SMART" id="SM00248">
    <property type="entry name" value="ANK"/>
    <property type="match status" value="7"/>
</dbReference>
<dbReference type="EMBL" id="DXCH01000293">
    <property type="protein sequence ID" value="HIZ08450.1"/>
    <property type="molecule type" value="Genomic_DNA"/>
</dbReference>
<dbReference type="InterPro" id="IPR002110">
    <property type="entry name" value="Ankyrin_rpt"/>
</dbReference>
<dbReference type="PROSITE" id="PS50297">
    <property type="entry name" value="ANK_REP_REGION"/>
    <property type="match status" value="1"/>
</dbReference>
<dbReference type="PROSITE" id="PS50088">
    <property type="entry name" value="ANK_REPEAT"/>
    <property type="match status" value="2"/>
</dbReference>
<feature type="repeat" description="ANK" evidence="3">
    <location>
        <begin position="384"/>
        <end position="416"/>
    </location>
</feature>
<comment type="caution">
    <text evidence="4">The sequence shown here is derived from an EMBL/GenBank/DDBJ whole genome shotgun (WGS) entry which is preliminary data.</text>
</comment>
<evidence type="ECO:0000313" key="5">
    <source>
        <dbReference type="Proteomes" id="UP000824024"/>
    </source>
</evidence>
<reference evidence="4" key="2">
    <citation type="submission" date="2021-04" db="EMBL/GenBank/DDBJ databases">
        <authorList>
            <person name="Gilroy R."/>
        </authorList>
    </citation>
    <scope>NUCLEOTIDE SEQUENCE</scope>
    <source>
        <strain evidence="4">CHK192-9172</strain>
    </source>
</reference>
<evidence type="ECO:0000256" key="2">
    <source>
        <dbReference type="ARBA" id="ARBA00023043"/>
    </source>
</evidence>
<protein>
    <submittedName>
        <fullName evidence="4">Ankyrin repeat domain-containing protein</fullName>
    </submittedName>
</protein>
<name>A0A9D2D4M6_9FIRM</name>
<dbReference type="Proteomes" id="UP000824024">
    <property type="component" value="Unassembled WGS sequence"/>
</dbReference>
<feature type="repeat" description="ANK" evidence="3">
    <location>
        <begin position="352"/>
        <end position="384"/>
    </location>
</feature>
<gene>
    <name evidence="4" type="ORF">IAA08_11030</name>
</gene>
<sequence length="472" mass="53131">MLVFCSGCRFVNDHFTGNGEKKLYWAMEVPAAYELLDEAVEEGADLDAFSFYNGIFLNGKYERNPMRIGMDNLLERYMMQRMLELGADPNAVDCEGYPLIFRASAWTDDEQSFELFVSHGANAAARAETGETILDYYLKNRSGANIDGIYLDGARRKMVELMLEQNVPVEEKTWNLAEQTKAYHLLDLLCQAYPKGYDTLSQMQKDFLDGKIDDANQMLKDSETLSEKDQYIAVDYGNGETIEILKEKQVDFWREHGDGASLGYSAIYSCNTETAGKILDQTEPDQKNASYIKEAIYQMDHVGLIRYLCQSGWLSIETLSEEDAGTIAAVNALDIMTYILENGYDFSKNKSAGNQALTKAIQEDNREMLKLLLENGADPNYEGEEGYPLENACITGNPENITLLLQYGADVEKAGDGAMWSAVSSMNLDAIKILSESGVPVSEQTYRLAKEDADLENNHVWEYVSRLYEQQQ</sequence>
<dbReference type="Gene3D" id="1.25.40.20">
    <property type="entry name" value="Ankyrin repeat-containing domain"/>
    <property type="match status" value="2"/>
</dbReference>
<evidence type="ECO:0000256" key="1">
    <source>
        <dbReference type="ARBA" id="ARBA00022737"/>
    </source>
</evidence>
<dbReference type="InterPro" id="IPR036770">
    <property type="entry name" value="Ankyrin_rpt-contain_sf"/>
</dbReference>
<dbReference type="Pfam" id="PF12796">
    <property type="entry name" value="Ank_2"/>
    <property type="match status" value="1"/>
</dbReference>
<dbReference type="AlphaFoldDB" id="A0A9D2D4M6"/>
<keyword evidence="2 3" id="KW-0040">ANK repeat</keyword>
<organism evidence="4 5">
    <name type="scientific">Candidatus Eubacterium avistercoris</name>
    <dbReference type="NCBI Taxonomy" id="2838567"/>
    <lineage>
        <taxon>Bacteria</taxon>
        <taxon>Bacillati</taxon>
        <taxon>Bacillota</taxon>
        <taxon>Clostridia</taxon>
        <taxon>Eubacteriales</taxon>
        <taxon>Eubacteriaceae</taxon>
        <taxon>Eubacterium</taxon>
    </lineage>
</organism>
<proteinExistence type="predicted"/>
<dbReference type="PANTHER" id="PTHR24189">
    <property type="entry name" value="MYOTROPHIN"/>
    <property type="match status" value="1"/>
</dbReference>